<evidence type="ECO:0000313" key="2">
    <source>
        <dbReference type="Proteomes" id="UP000575898"/>
    </source>
</evidence>
<dbReference type="AlphaFoldDB" id="A0A840MH75"/>
<proteinExistence type="predicted"/>
<accession>A0A840MH75</accession>
<dbReference type="EMBL" id="JACHHY010000009">
    <property type="protein sequence ID" value="MBB5018574.1"/>
    <property type="molecule type" value="Genomic_DNA"/>
</dbReference>
<sequence>MKLDLAAQAIALLEQVTTLVVLILPPQHPAAGLG</sequence>
<gene>
    <name evidence="1" type="ORF">HNQ59_001863</name>
</gene>
<organism evidence="1 2">
    <name type="scientific">Chitinivorax tropicus</name>
    <dbReference type="NCBI Taxonomy" id="714531"/>
    <lineage>
        <taxon>Bacteria</taxon>
        <taxon>Pseudomonadati</taxon>
        <taxon>Pseudomonadota</taxon>
        <taxon>Betaproteobacteria</taxon>
        <taxon>Chitinivorax</taxon>
    </lineage>
</organism>
<dbReference type="Proteomes" id="UP000575898">
    <property type="component" value="Unassembled WGS sequence"/>
</dbReference>
<protein>
    <submittedName>
        <fullName evidence="1">Uncharacterized protein</fullName>
    </submittedName>
</protein>
<reference evidence="1 2" key="1">
    <citation type="submission" date="2020-08" db="EMBL/GenBank/DDBJ databases">
        <title>Genomic Encyclopedia of Type Strains, Phase IV (KMG-IV): sequencing the most valuable type-strain genomes for metagenomic binning, comparative biology and taxonomic classification.</title>
        <authorList>
            <person name="Goeker M."/>
        </authorList>
    </citation>
    <scope>NUCLEOTIDE SEQUENCE [LARGE SCALE GENOMIC DNA]</scope>
    <source>
        <strain evidence="1 2">DSM 27165</strain>
    </source>
</reference>
<evidence type="ECO:0000313" key="1">
    <source>
        <dbReference type="EMBL" id="MBB5018574.1"/>
    </source>
</evidence>
<comment type="caution">
    <text evidence="1">The sequence shown here is derived from an EMBL/GenBank/DDBJ whole genome shotgun (WGS) entry which is preliminary data.</text>
</comment>
<keyword evidence="2" id="KW-1185">Reference proteome</keyword>
<name>A0A840MH75_9PROT</name>